<accession>A0AAD0KK59</accession>
<organism evidence="1 2">
    <name type="scientific">Paenibacillus odorifer</name>
    <dbReference type="NCBI Taxonomy" id="189426"/>
    <lineage>
        <taxon>Bacteria</taxon>
        <taxon>Bacillati</taxon>
        <taxon>Bacillota</taxon>
        <taxon>Bacilli</taxon>
        <taxon>Bacillales</taxon>
        <taxon>Paenibacillaceae</taxon>
        <taxon>Paenibacillus</taxon>
    </lineage>
</organism>
<dbReference type="RefSeq" id="WP_111503640.1">
    <property type="nucleotide sequence ID" value="NZ_CP021965.1"/>
</dbReference>
<dbReference type="AlphaFoldDB" id="A0AAD0KK59"/>
<gene>
    <name evidence="1" type="ORF">CD191_12000</name>
</gene>
<dbReference type="Proteomes" id="UP000249163">
    <property type="component" value="Chromosome"/>
</dbReference>
<reference evidence="1 2" key="1">
    <citation type="submission" date="2017-06" db="EMBL/GenBank/DDBJ databases">
        <title>Complete genome sequence of Paenibacillus odorifer CBA7130.</title>
        <authorList>
            <person name="Nam Y.-D."/>
            <person name="Kang J."/>
            <person name="Chung W.-H."/>
        </authorList>
    </citation>
    <scope>NUCLEOTIDE SEQUENCE [LARGE SCALE GENOMIC DNA]</scope>
    <source>
        <strain evidence="1 2">CBA7130</strain>
    </source>
</reference>
<sequence>MFWQMGWLLRLCIKHAAAMHLDPDDVIGMILAFSARFRTPETLLLSKRGISEAFRSNSCAGVRWYGNYREMLR</sequence>
<evidence type="ECO:0000313" key="1">
    <source>
        <dbReference type="EMBL" id="AWV33280.1"/>
    </source>
</evidence>
<protein>
    <submittedName>
        <fullName evidence="1">Uncharacterized protein</fullName>
    </submittedName>
</protein>
<dbReference type="EMBL" id="CP021965">
    <property type="protein sequence ID" value="AWV33280.1"/>
    <property type="molecule type" value="Genomic_DNA"/>
</dbReference>
<evidence type="ECO:0000313" key="2">
    <source>
        <dbReference type="Proteomes" id="UP000249163"/>
    </source>
</evidence>
<name>A0AAD0KK59_9BACL</name>
<proteinExistence type="predicted"/>